<comment type="caution">
    <text evidence="1">The sequence shown here is derived from an EMBL/GenBank/DDBJ whole genome shotgun (WGS) entry which is preliminary data.</text>
</comment>
<sequence>MPPPDNSIAGRDMAGAMIEALADQLVQVVKKPGEYALEFQCQFKDLKTQLDLMKSFLADA</sequence>
<accession>A0AAD6RTU2</accession>
<evidence type="ECO:0000313" key="2">
    <source>
        <dbReference type="Proteomes" id="UP001164929"/>
    </source>
</evidence>
<proteinExistence type="predicted"/>
<gene>
    <name evidence="1" type="ORF">NC653_004220</name>
</gene>
<dbReference type="Proteomes" id="UP001164929">
    <property type="component" value="Chromosome 1"/>
</dbReference>
<dbReference type="AlphaFoldDB" id="A0AAD6RTU2"/>
<protein>
    <submittedName>
        <fullName evidence="1">Uncharacterized protein</fullName>
    </submittedName>
</protein>
<name>A0AAD6RTU2_9ROSI</name>
<reference evidence="1 2" key="1">
    <citation type="journal article" date="2023" name="Mol. Ecol. Resour.">
        <title>Chromosome-level genome assembly of a triploid poplar Populus alba 'Berolinensis'.</title>
        <authorList>
            <person name="Chen S."/>
            <person name="Yu Y."/>
            <person name="Wang X."/>
            <person name="Wang S."/>
            <person name="Zhang T."/>
            <person name="Zhou Y."/>
            <person name="He R."/>
            <person name="Meng N."/>
            <person name="Wang Y."/>
            <person name="Liu W."/>
            <person name="Liu Z."/>
            <person name="Liu J."/>
            <person name="Guo Q."/>
            <person name="Huang H."/>
            <person name="Sederoff R.R."/>
            <person name="Wang G."/>
            <person name="Qu G."/>
            <person name="Chen S."/>
        </authorList>
    </citation>
    <scope>NUCLEOTIDE SEQUENCE [LARGE SCALE GENOMIC DNA]</scope>
    <source>
        <strain evidence="1">SC-2020</strain>
    </source>
</reference>
<evidence type="ECO:0000313" key="1">
    <source>
        <dbReference type="EMBL" id="KAJ7014853.1"/>
    </source>
</evidence>
<dbReference type="EMBL" id="JAQIZT010000001">
    <property type="protein sequence ID" value="KAJ7014853.1"/>
    <property type="molecule type" value="Genomic_DNA"/>
</dbReference>
<organism evidence="1 2">
    <name type="scientific">Populus alba x Populus x berolinensis</name>
    <dbReference type="NCBI Taxonomy" id="444605"/>
    <lineage>
        <taxon>Eukaryota</taxon>
        <taxon>Viridiplantae</taxon>
        <taxon>Streptophyta</taxon>
        <taxon>Embryophyta</taxon>
        <taxon>Tracheophyta</taxon>
        <taxon>Spermatophyta</taxon>
        <taxon>Magnoliopsida</taxon>
        <taxon>eudicotyledons</taxon>
        <taxon>Gunneridae</taxon>
        <taxon>Pentapetalae</taxon>
        <taxon>rosids</taxon>
        <taxon>fabids</taxon>
        <taxon>Malpighiales</taxon>
        <taxon>Salicaceae</taxon>
        <taxon>Saliceae</taxon>
        <taxon>Populus</taxon>
    </lineage>
</organism>
<keyword evidence="2" id="KW-1185">Reference proteome</keyword>